<comment type="caution">
    <text evidence="2">The sequence shown here is derived from an EMBL/GenBank/DDBJ whole genome shotgun (WGS) entry which is preliminary data.</text>
</comment>
<evidence type="ECO:0000313" key="2">
    <source>
        <dbReference type="EMBL" id="KAL2320447.1"/>
    </source>
</evidence>
<organism evidence="2 3">
    <name type="scientific">Flemingia macrophylla</name>
    <dbReference type="NCBI Taxonomy" id="520843"/>
    <lineage>
        <taxon>Eukaryota</taxon>
        <taxon>Viridiplantae</taxon>
        <taxon>Streptophyta</taxon>
        <taxon>Embryophyta</taxon>
        <taxon>Tracheophyta</taxon>
        <taxon>Spermatophyta</taxon>
        <taxon>Magnoliopsida</taxon>
        <taxon>eudicotyledons</taxon>
        <taxon>Gunneridae</taxon>
        <taxon>Pentapetalae</taxon>
        <taxon>rosids</taxon>
        <taxon>fabids</taxon>
        <taxon>Fabales</taxon>
        <taxon>Fabaceae</taxon>
        <taxon>Papilionoideae</taxon>
        <taxon>50 kb inversion clade</taxon>
        <taxon>NPAAA clade</taxon>
        <taxon>indigoferoid/millettioid clade</taxon>
        <taxon>Phaseoleae</taxon>
        <taxon>Flemingia</taxon>
    </lineage>
</organism>
<evidence type="ECO:0000313" key="3">
    <source>
        <dbReference type="Proteomes" id="UP001603857"/>
    </source>
</evidence>
<dbReference type="Proteomes" id="UP001603857">
    <property type="component" value="Unassembled WGS sequence"/>
</dbReference>
<gene>
    <name evidence="2" type="ORF">Fmac_029416</name>
</gene>
<keyword evidence="3" id="KW-1185">Reference proteome</keyword>
<feature type="compositionally biased region" description="Basic and acidic residues" evidence="1">
    <location>
        <begin position="1"/>
        <end position="11"/>
    </location>
</feature>
<feature type="region of interest" description="Disordered" evidence="1">
    <location>
        <begin position="1"/>
        <end position="22"/>
    </location>
</feature>
<name>A0ABD1LAA2_9FABA</name>
<accession>A0ABD1LAA2</accession>
<dbReference type="EMBL" id="JBGMDY010000010">
    <property type="protein sequence ID" value="KAL2320447.1"/>
    <property type="molecule type" value="Genomic_DNA"/>
</dbReference>
<reference evidence="2 3" key="1">
    <citation type="submission" date="2024-08" db="EMBL/GenBank/DDBJ databases">
        <title>Insights into the chromosomal genome structure of Flemingia macrophylla.</title>
        <authorList>
            <person name="Ding Y."/>
            <person name="Zhao Y."/>
            <person name="Bi W."/>
            <person name="Wu M."/>
            <person name="Zhao G."/>
            <person name="Gong Y."/>
            <person name="Li W."/>
            <person name="Zhang P."/>
        </authorList>
    </citation>
    <scope>NUCLEOTIDE SEQUENCE [LARGE SCALE GENOMIC DNA]</scope>
    <source>
        <strain evidence="2">DYQJB</strain>
        <tissue evidence="2">Leaf</tissue>
    </source>
</reference>
<evidence type="ECO:0000256" key="1">
    <source>
        <dbReference type="SAM" id="MobiDB-lite"/>
    </source>
</evidence>
<dbReference type="AlphaFoldDB" id="A0ABD1LAA2"/>
<protein>
    <submittedName>
        <fullName evidence="2">Uncharacterized protein</fullName>
    </submittedName>
</protein>
<sequence length="150" mass="16941">MAPESPRKEMDNLNNPHKMSAYPKEHVEATKDALGGTNATRIKQLTDQVHAERGEDVKEKVQRHWKNLEDVCSTIKSIISTRESLQTNDNVNLLSSRMANPICKVNGFPDGMIEKDRINNVELSLVKSNIIPAIEKLPPYTSWVYVARCV</sequence>
<proteinExistence type="predicted"/>